<dbReference type="STRING" id="1833852.B0537_04420"/>
<sequence length="320" mass="34550">MSNVIAIDVGYSHVKAVSKDGRIVLPSVVAPARELSLSEFAQKTGYLVTIQQSENPPRKYFVGELAIKEGQGATFTTDREKHRHPNHDILVLTVSKLLGAEPGATLVAGLPIAYYKAQKEELQKHLEQLTAEVATGNGEPKQISFGRVVIYPQGAGALLKAPLLANSGTVLLVDVGQKTTDYVTAEIVNDVVRPIASLCGSIETAVSTVYDAFAVEFQALTGSPISPVRVIEIVRGSGMVTFNGKEYDFRQLIRTIKENVSRSIFDQVQAALGERFSFLSRIYLAGGGALALPMLADFFPNAIHIPEPQWANAQGFLSIV</sequence>
<feature type="domain" description="Actin homologue MreB-like C-terminal" evidence="3">
    <location>
        <begin position="172"/>
        <end position="293"/>
    </location>
</feature>
<name>A0A1S6IUE9_9FIRM</name>
<feature type="coiled-coil region" evidence="1">
    <location>
        <begin position="112"/>
        <end position="139"/>
    </location>
</feature>
<organism evidence="4 5">
    <name type="scientific">Desulforamulus ferrireducens</name>
    <dbReference type="NCBI Taxonomy" id="1833852"/>
    <lineage>
        <taxon>Bacteria</taxon>
        <taxon>Bacillati</taxon>
        <taxon>Bacillota</taxon>
        <taxon>Clostridia</taxon>
        <taxon>Eubacteriales</taxon>
        <taxon>Peptococcaceae</taxon>
        <taxon>Desulforamulus</taxon>
    </lineage>
</organism>
<dbReference type="OrthoDB" id="5412507at2"/>
<dbReference type="Pfam" id="PF21522">
    <property type="entry name" value="MreB-like_C"/>
    <property type="match status" value="1"/>
</dbReference>
<dbReference type="SUPFAM" id="SSF53067">
    <property type="entry name" value="Actin-like ATPase domain"/>
    <property type="match status" value="2"/>
</dbReference>
<dbReference type="EMBL" id="CP019698">
    <property type="protein sequence ID" value="AQS58399.1"/>
    <property type="molecule type" value="Genomic_DNA"/>
</dbReference>
<dbReference type="KEGG" id="dfg:B0537_04420"/>
<gene>
    <name evidence="4" type="ORF">B0537_04420</name>
</gene>
<dbReference type="Pfam" id="PF17989">
    <property type="entry name" value="ALP_N"/>
    <property type="match status" value="1"/>
</dbReference>
<evidence type="ECO:0000259" key="2">
    <source>
        <dbReference type="Pfam" id="PF17989"/>
    </source>
</evidence>
<evidence type="ECO:0000259" key="3">
    <source>
        <dbReference type="Pfam" id="PF21522"/>
    </source>
</evidence>
<proteinExistence type="predicted"/>
<dbReference type="InterPro" id="IPR043129">
    <property type="entry name" value="ATPase_NBD"/>
</dbReference>
<dbReference type="InterPro" id="IPR049067">
    <property type="entry name" value="MreB-like_C"/>
</dbReference>
<dbReference type="AlphaFoldDB" id="A0A1S6IUE9"/>
<dbReference type="Gene3D" id="3.30.420.40">
    <property type="match status" value="2"/>
</dbReference>
<dbReference type="InterPro" id="IPR040607">
    <property type="entry name" value="ALP_N"/>
</dbReference>
<keyword evidence="1" id="KW-0175">Coiled coil</keyword>
<accession>A0A1S6IUE9</accession>
<protein>
    <submittedName>
        <fullName evidence="4">Uncharacterized protein</fullName>
    </submittedName>
</protein>
<dbReference type="CDD" id="cd24025">
    <property type="entry name" value="ASKHA_NBD_ParM_pCBH-like"/>
    <property type="match status" value="1"/>
</dbReference>
<feature type="domain" description="Actin-like protein N-terminal" evidence="2">
    <location>
        <begin position="6"/>
        <end position="156"/>
    </location>
</feature>
<reference evidence="4 5" key="1">
    <citation type="journal article" date="2016" name="Int. J. Syst. Evol. Microbiol.">
        <title>Desulfotomaculum ferrireducens sp. nov., a moderately thermophilic sulfate-reducing and dissimilatory Fe(III)-reducing bacterium isolated from compost.</title>
        <authorList>
            <person name="Yang G."/>
            <person name="Guo J."/>
            <person name="Zhuang L."/>
            <person name="Yuan Y."/>
            <person name="Zhou S."/>
        </authorList>
    </citation>
    <scope>NUCLEOTIDE SEQUENCE [LARGE SCALE GENOMIC DNA]</scope>
    <source>
        <strain evidence="4 5">GSS09</strain>
    </source>
</reference>
<keyword evidence="5" id="KW-1185">Reference proteome</keyword>
<evidence type="ECO:0000256" key="1">
    <source>
        <dbReference type="SAM" id="Coils"/>
    </source>
</evidence>
<evidence type="ECO:0000313" key="5">
    <source>
        <dbReference type="Proteomes" id="UP000189464"/>
    </source>
</evidence>
<dbReference type="Proteomes" id="UP000189464">
    <property type="component" value="Chromosome"/>
</dbReference>
<evidence type="ECO:0000313" key="4">
    <source>
        <dbReference type="EMBL" id="AQS58399.1"/>
    </source>
</evidence>